<dbReference type="AlphaFoldDB" id="A0AAN6DX43"/>
<sequence>MSGCPPSPGVGLSIDSTDLEERLSNILRHHKMLKAGFERTVSNYEEGSEDSSQSRRRLLICGLLDHYASKRPSGFVRDPRDRLSKEQRSFKDELIQEYGSRSPKKHKEGDYLWCPVLGRYCHTSDMRPTPIVSQNIPRKLIQGLCGPLAAAHLFSARNTFLLSRRIEMAFVTGKILIVQTEDSPADRPEFEVFALDPRFYVGCDESARARDIHGKRLHFLNEYRPGRQFLYLKYVFERLMQQDPRAPIEGQPQVLVQLAKRKPWPGIGSRFTKSPLVKDMARLLGLRFDETMWQDVLTSEPDSAAEKLEVQKGSFSEGN</sequence>
<accession>A0AAN6DX43</accession>
<gene>
    <name evidence="1" type="ORF">EDD36DRAFT_418638</name>
</gene>
<name>A0AAN6DX43_9EURO</name>
<dbReference type="Proteomes" id="UP001203852">
    <property type="component" value="Unassembled WGS sequence"/>
</dbReference>
<keyword evidence="2" id="KW-1185">Reference proteome</keyword>
<comment type="caution">
    <text evidence="1">The sequence shown here is derived from an EMBL/GenBank/DDBJ whole genome shotgun (WGS) entry which is preliminary data.</text>
</comment>
<evidence type="ECO:0000313" key="1">
    <source>
        <dbReference type="EMBL" id="KAI1612470.1"/>
    </source>
</evidence>
<dbReference type="EMBL" id="MU404354">
    <property type="protein sequence ID" value="KAI1612470.1"/>
    <property type="molecule type" value="Genomic_DNA"/>
</dbReference>
<evidence type="ECO:0000313" key="2">
    <source>
        <dbReference type="Proteomes" id="UP001203852"/>
    </source>
</evidence>
<reference evidence="1" key="1">
    <citation type="journal article" date="2022" name="bioRxiv">
        <title>Deciphering the potential niche of two novel black yeast fungi from a biological soil crust based on their genomes, phenotypes, and melanin regulation.</title>
        <authorList>
            <consortium name="DOE Joint Genome Institute"/>
            <person name="Carr E.C."/>
            <person name="Barton Q."/>
            <person name="Grambo S."/>
            <person name="Sullivan M."/>
            <person name="Renfro C.M."/>
            <person name="Kuo A."/>
            <person name="Pangilinan J."/>
            <person name="Lipzen A."/>
            <person name="Keymanesh K."/>
            <person name="Savage E."/>
            <person name="Barry K."/>
            <person name="Grigoriev I.V."/>
            <person name="Riekhof W.R."/>
            <person name="Harris S.S."/>
        </authorList>
    </citation>
    <scope>NUCLEOTIDE SEQUENCE</scope>
    <source>
        <strain evidence="1">JF 03-4F</strain>
    </source>
</reference>
<protein>
    <recommendedName>
        <fullName evidence="3">HNH nuclease domain-containing protein</fullName>
    </recommendedName>
</protein>
<evidence type="ECO:0008006" key="3">
    <source>
        <dbReference type="Google" id="ProtNLM"/>
    </source>
</evidence>
<organism evidence="1 2">
    <name type="scientific">Exophiala viscosa</name>
    <dbReference type="NCBI Taxonomy" id="2486360"/>
    <lineage>
        <taxon>Eukaryota</taxon>
        <taxon>Fungi</taxon>
        <taxon>Dikarya</taxon>
        <taxon>Ascomycota</taxon>
        <taxon>Pezizomycotina</taxon>
        <taxon>Eurotiomycetes</taxon>
        <taxon>Chaetothyriomycetidae</taxon>
        <taxon>Chaetothyriales</taxon>
        <taxon>Herpotrichiellaceae</taxon>
        <taxon>Exophiala</taxon>
    </lineage>
</organism>
<proteinExistence type="predicted"/>